<evidence type="ECO:0000313" key="8">
    <source>
        <dbReference type="EMBL" id="SDE39919.1"/>
    </source>
</evidence>
<comment type="cofactor">
    <cofactor evidence="1">
        <name>FAD</name>
        <dbReference type="ChEBI" id="CHEBI:57692"/>
    </cofactor>
</comment>
<keyword evidence="9" id="KW-1185">Reference proteome</keyword>
<protein>
    <submittedName>
        <fullName evidence="8">Flavin-binding monooxygenase-like</fullName>
    </submittedName>
</protein>
<dbReference type="PANTHER" id="PTHR43098">
    <property type="entry name" value="L-ORNITHINE N(5)-MONOOXYGENASE-RELATED"/>
    <property type="match status" value="1"/>
</dbReference>
<dbReference type="GO" id="GO:0050660">
    <property type="term" value="F:flavin adenine dinucleotide binding"/>
    <property type="evidence" value="ECO:0007669"/>
    <property type="project" value="InterPro"/>
</dbReference>
<name>A0A1G7CKT0_9PROT</name>
<keyword evidence="4" id="KW-0274">FAD</keyword>
<dbReference type="Proteomes" id="UP000198925">
    <property type="component" value="Unassembled WGS sequence"/>
</dbReference>
<comment type="similarity">
    <text evidence="2">Belongs to the FAD-binding monooxygenase family.</text>
</comment>
<keyword evidence="3" id="KW-0285">Flavoprotein</keyword>
<keyword evidence="6" id="KW-0560">Oxidoreductase</keyword>
<evidence type="ECO:0000313" key="9">
    <source>
        <dbReference type="Proteomes" id="UP000198925"/>
    </source>
</evidence>
<proteinExistence type="inferred from homology"/>
<dbReference type="SUPFAM" id="SSF51905">
    <property type="entry name" value="FAD/NAD(P)-binding domain"/>
    <property type="match status" value="2"/>
</dbReference>
<evidence type="ECO:0000256" key="5">
    <source>
        <dbReference type="ARBA" id="ARBA00022857"/>
    </source>
</evidence>
<dbReference type="InterPro" id="IPR050775">
    <property type="entry name" value="FAD-binding_Monooxygenases"/>
</dbReference>
<evidence type="ECO:0000256" key="3">
    <source>
        <dbReference type="ARBA" id="ARBA00022630"/>
    </source>
</evidence>
<dbReference type="GO" id="GO:0050661">
    <property type="term" value="F:NADP binding"/>
    <property type="evidence" value="ECO:0007669"/>
    <property type="project" value="InterPro"/>
</dbReference>
<organism evidence="8 9">
    <name type="scientific">Belnapia rosea</name>
    <dbReference type="NCBI Taxonomy" id="938405"/>
    <lineage>
        <taxon>Bacteria</taxon>
        <taxon>Pseudomonadati</taxon>
        <taxon>Pseudomonadota</taxon>
        <taxon>Alphaproteobacteria</taxon>
        <taxon>Acetobacterales</taxon>
        <taxon>Roseomonadaceae</taxon>
        <taxon>Belnapia</taxon>
    </lineage>
</organism>
<sequence>MPDVNPAPAAREYDALIIGAGFSGLYQLLCLRDRLGLNVQVLEAGDGVGGTWYWNRYPGARCDSESHAYNYTFSKELFEEWEWTERYPDHAEIRRYLNHVADRFDLKKDIRFSTRVVGARYDEAANRWSVTTEAGETLTAQFLITAVGCLSTANVPKFPGLEEFGGDWYHTGQWPHEGVDFTGKRVGLIGTGSTGIQATPVIAETAAHLTVFQRTANYSVPAHNAPLTPEFKAWVKENHAEIRRIMHSNTNGQAFFIEDRSAWDVTPEQRQTLYEAAWAKGGLQFRAVFRDMLLDKAANDTAAEFLKNKIRSIVKDPVTAALLADIDHPYAAKRPPIDTDYFATFNRENVTLVDVRRAPIEAITPTGLRTRDAEYPLDIIVFATGYDAMTGPLLKLNIAGRNGLPLAKAWEAGPRSYLGLQVAGFPNLFTITGPGSPSVLCNMPVAIEQHVEWITDCIAHMRKRELARIEAQTDAVEKWVEQVNDAANATLLPQAVSSWYLGANVPGKPRIFMPYAGGMARYREICANVAARNYDGFALSD</sequence>
<dbReference type="RefSeq" id="WP_090665110.1">
    <property type="nucleotide sequence ID" value="NZ_FMZX01000033.1"/>
</dbReference>
<accession>A0A1G7CKT0</accession>
<dbReference type="PANTHER" id="PTHR43098:SF3">
    <property type="entry name" value="L-ORNITHINE N(5)-MONOOXYGENASE-RELATED"/>
    <property type="match status" value="1"/>
</dbReference>
<dbReference type="InterPro" id="IPR020946">
    <property type="entry name" value="Flavin_mOase-like"/>
</dbReference>
<dbReference type="Pfam" id="PF00743">
    <property type="entry name" value="FMO-like"/>
    <property type="match status" value="1"/>
</dbReference>
<dbReference type="EMBL" id="FMZX01000033">
    <property type="protein sequence ID" value="SDE39919.1"/>
    <property type="molecule type" value="Genomic_DNA"/>
</dbReference>
<evidence type="ECO:0000256" key="7">
    <source>
        <dbReference type="ARBA" id="ARBA00023033"/>
    </source>
</evidence>
<keyword evidence="7 8" id="KW-0503">Monooxygenase</keyword>
<dbReference type="InterPro" id="IPR036188">
    <property type="entry name" value="FAD/NAD-bd_sf"/>
</dbReference>
<evidence type="ECO:0000256" key="6">
    <source>
        <dbReference type="ARBA" id="ARBA00023002"/>
    </source>
</evidence>
<dbReference type="AlphaFoldDB" id="A0A1G7CKT0"/>
<keyword evidence="5" id="KW-0521">NADP</keyword>
<dbReference type="Gene3D" id="3.50.50.60">
    <property type="entry name" value="FAD/NAD(P)-binding domain"/>
    <property type="match status" value="2"/>
</dbReference>
<reference evidence="8 9" key="1">
    <citation type="submission" date="2016-10" db="EMBL/GenBank/DDBJ databases">
        <authorList>
            <person name="de Groot N.N."/>
        </authorList>
    </citation>
    <scope>NUCLEOTIDE SEQUENCE [LARGE SCALE GENOMIC DNA]</scope>
    <source>
        <strain evidence="8 9">CPCC 100156</strain>
    </source>
</reference>
<gene>
    <name evidence="8" type="ORF">SAMN04487779_103313</name>
</gene>
<evidence type="ECO:0000256" key="4">
    <source>
        <dbReference type="ARBA" id="ARBA00022827"/>
    </source>
</evidence>
<evidence type="ECO:0000256" key="1">
    <source>
        <dbReference type="ARBA" id="ARBA00001974"/>
    </source>
</evidence>
<dbReference type="GO" id="GO:0004499">
    <property type="term" value="F:N,N-dimethylaniline monooxygenase activity"/>
    <property type="evidence" value="ECO:0007669"/>
    <property type="project" value="InterPro"/>
</dbReference>
<evidence type="ECO:0000256" key="2">
    <source>
        <dbReference type="ARBA" id="ARBA00010139"/>
    </source>
</evidence>